<dbReference type="Pfam" id="PF13620">
    <property type="entry name" value="CarboxypepD_reg"/>
    <property type="match status" value="1"/>
</dbReference>
<feature type="transmembrane region" description="Helical" evidence="1">
    <location>
        <begin position="27"/>
        <end position="49"/>
    </location>
</feature>
<dbReference type="EMBL" id="MFLC01000025">
    <property type="protein sequence ID" value="OGG55015.1"/>
    <property type="molecule type" value="Genomic_DNA"/>
</dbReference>
<dbReference type="AlphaFoldDB" id="A0A1F6D0X0"/>
<protein>
    <submittedName>
        <fullName evidence="2">Uncharacterized protein</fullName>
    </submittedName>
</protein>
<organism evidence="2 3">
    <name type="scientific">Candidatus Kaiserbacteria bacterium RIFCSPHIGHO2_02_FULL_49_11</name>
    <dbReference type="NCBI Taxonomy" id="1798489"/>
    <lineage>
        <taxon>Bacteria</taxon>
        <taxon>Candidatus Kaiseribacteriota</taxon>
    </lineage>
</organism>
<accession>A0A1F6D0X0</accession>
<gene>
    <name evidence="2" type="ORF">A3D62_03160</name>
</gene>
<evidence type="ECO:0000313" key="3">
    <source>
        <dbReference type="Proteomes" id="UP000177659"/>
    </source>
</evidence>
<comment type="caution">
    <text evidence="2">The sequence shown here is derived from an EMBL/GenBank/DDBJ whole genome shotgun (WGS) entry which is preliminary data.</text>
</comment>
<keyword evidence="1" id="KW-0812">Transmembrane</keyword>
<keyword evidence="1" id="KW-1133">Transmembrane helix</keyword>
<name>A0A1F6D0X0_9BACT</name>
<keyword evidence="1" id="KW-0472">Membrane</keyword>
<reference evidence="2 3" key="1">
    <citation type="journal article" date="2016" name="Nat. Commun.">
        <title>Thousands of microbial genomes shed light on interconnected biogeochemical processes in an aquifer system.</title>
        <authorList>
            <person name="Anantharaman K."/>
            <person name="Brown C.T."/>
            <person name="Hug L.A."/>
            <person name="Sharon I."/>
            <person name="Castelle C.J."/>
            <person name="Probst A.J."/>
            <person name="Thomas B.C."/>
            <person name="Singh A."/>
            <person name="Wilkins M.J."/>
            <person name="Karaoz U."/>
            <person name="Brodie E.L."/>
            <person name="Williams K.H."/>
            <person name="Hubbard S.S."/>
            <person name="Banfield J.F."/>
        </authorList>
    </citation>
    <scope>NUCLEOTIDE SEQUENCE [LARGE SCALE GENOMIC DNA]</scope>
</reference>
<evidence type="ECO:0000313" key="2">
    <source>
        <dbReference type="EMBL" id="OGG55015.1"/>
    </source>
</evidence>
<evidence type="ECO:0000256" key="1">
    <source>
        <dbReference type="SAM" id="Phobius"/>
    </source>
</evidence>
<proteinExistence type="predicted"/>
<sequence length="459" mass="47779">MQFRFSKPLTPYSLPLIPSRGSSLLDVIFGTALFLIVFLGIFGALRLSFALVESAKLKTGGLALASERVEYLRSLNYDEVGTVGGIPSGTLEQEETVSLNDVSYTRRTFIQYVDDAEDGSGGSDENGVSTDYKVAKVTVSWPFRESTRSLSLITNIIPTGIESIVGGGTLRVTVQNAQGVAVPSAQVSVVNNATTPAISLSTFTNTAGEVTFSGAPAASGYQITVSKTGYSSAQTYSVGGGNPNPSPGHLTVGEGQTTSSSLSIDVLGSIAITTHEVGTTTPIGNVAFSIRGDKTIGTDAEEDPVYKYTENSTTGASGERTLSSLEWDNYTITIDDTATSYDIAGICVPQPLSLLAGETETVDISLTENVAHSLLVDVKNTAGDVLSGASVRLYRGAYDTSSTSSSCGQSFFGDGLSQGTVAIGNPYSADVSLSGYQIQTLSNVEVDGVSRLSVVLGSL</sequence>
<dbReference type="Proteomes" id="UP000177659">
    <property type="component" value="Unassembled WGS sequence"/>
</dbReference>